<dbReference type="InterPro" id="IPR001633">
    <property type="entry name" value="EAL_dom"/>
</dbReference>
<feature type="transmembrane region" description="Helical" evidence="1">
    <location>
        <begin position="141"/>
        <end position="159"/>
    </location>
</feature>
<dbReference type="InterPro" id="IPR029787">
    <property type="entry name" value="Nucleotide_cyclase"/>
</dbReference>
<evidence type="ECO:0000259" key="3">
    <source>
        <dbReference type="PROSITE" id="PS50887"/>
    </source>
</evidence>
<dbReference type="InterPro" id="IPR043128">
    <property type="entry name" value="Rev_trsase/Diguanyl_cyclase"/>
</dbReference>
<dbReference type="Gene3D" id="3.30.70.270">
    <property type="match status" value="1"/>
</dbReference>
<evidence type="ECO:0000259" key="2">
    <source>
        <dbReference type="PROSITE" id="PS50883"/>
    </source>
</evidence>
<dbReference type="CDD" id="cd01948">
    <property type="entry name" value="EAL"/>
    <property type="match status" value="1"/>
</dbReference>
<dbReference type="Pfam" id="PF00990">
    <property type="entry name" value="GGDEF"/>
    <property type="match status" value="1"/>
</dbReference>
<dbReference type="PANTHER" id="PTHR44757">
    <property type="entry name" value="DIGUANYLATE CYCLASE DGCP"/>
    <property type="match status" value="1"/>
</dbReference>
<feature type="transmembrane region" description="Helical" evidence="1">
    <location>
        <begin position="84"/>
        <end position="103"/>
    </location>
</feature>
<dbReference type="RefSeq" id="WP_187787209.1">
    <property type="nucleotide sequence ID" value="NZ_JACTVA010000101.1"/>
</dbReference>
<keyword evidence="1" id="KW-0472">Membrane</keyword>
<keyword evidence="1" id="KW-0812">Transmembrane</keyword>
<proteinExistence type="predicted"/>
<organism evidence="5 6">
    <name type="scientific">Teichococcus aerophilus</name>
    <dbReference type="NCBI Taxonomy" id="1224513"/>
    <lineage>
        <taxon>Bacteria</taxon>
        <taxon>Pseudomonadati</taxon>
        <taxon>Pseudomonadota</taxon>
        <taxon>Alphaproteobacteria</taxon>
        <taxon>Acetobacterales</taxon>
        <taxon>Roseomonadaceae</taxon>
        <taxon>Roseomonas</taxon>
    </lineage>
</organism>
<dbReference type="SUPFAM" id="SSF55073">
    <property type="entry name" value="Nucleotide cyclase"/>
    <property type="match status" value="1"/>
</dbReference>
<sequence length="779" mass="83839">MSRVHTGLAEMHDPRLLTLALLICILGAGISIVAVRRLAQAGGRSHGGWLMMSGLAAGAAVWCTHLTAMLAFVPDVPLAFNLGWALGSLLLSVLAFGTAFAVATSGWRHGPAMGGAVVGLAIGITHYAGMGAYEGLLEFDPALVALSLVLGMGCGVVALSKALRGSGRHAVLAGAGWLSLAVLTLHLTGMAALTILPLPQEPATSIAAAELALVVVAIGLLAVLTSAATLMIERRGHAEFGDRLRRLADSALEGLAITAGGRIVEANDAFVALAGQRQRASVLGHVLPGELLSLRDPIPGLDGIIRREGWLHHPDGSALEVEVTVRDDVPEPGMQIFALSDLRERREHERRILHLAMHDPLTGLPNRARFAQRLEQVLRQSLRQEPAQPLALLHLGLDRFKEINDLYGHDGGDALLRGIGRRISMALPPHGFAARLSGDEFGVLLPFKQELDVFDLIVQLEQSIAEPHYIGGDEVSITASTGVALFPADSTEGQDLRSQADFAMRRAKKSPGRGMHFYQAEMEEAQRQRLRMASEMRVALQDEQFRLFCQIQMDLRTNQPCGHEMLLRWQHPERGLVPPGDFIPMAEENGLILPIGDWVLREACRLAVAHPELGKVAVNLSPVQFSQADLPRQVAAALAESGLPSERLELEITESTLIRDHARTLKMLQDIKATGVKVVMDDFGTGYSSLATLRSFPFDKIKLDRKFLAEAGESAASVAILRAVIGIGRGLGIPVLAEGVETEVQLALLRAEGCDEAQGFLFGRPHPLPEMALRNTARS</sequence>
<name>A0ABR7RTV7_9PROT</name>
<dbReference type="CDD" id="cd01949">
    <property type="entry name" value="GGDEF"/>
    <property type="match status" value="1"/>
</dbReference>
<dbReference type="NCBIfam" id="TIGR00254">
    <property type="entry name" value="GGDEF"/>
    <property type="match status" value="1"/>
</dbReference>
<dbReference type="Gene3D" id="3.20.20.450">
    <property type="entry name" value="EAL domain"/>
    <property type="match status" value="1"/>
</dbReference>
<accession>A0ABR7RTV7</accession>
<dbReference type="SUPFAM" id="SSF141868">
    <property type="entry name" value="EAL domain-like"/>
    <property type="match status" value="1"/>
</dbReference>
<evidence type="ECO:0000259" key="4">
    <source>
        <dbReference type="PROSITE" id="PS50924"/>
    </source>
</evidence>
<evidence type="ECO:0000256" key="1">
    <source>
        <dbReference type="PROSITE-ProRule" id="PRU00244"/>
    </source>
</evidence>
<feature type="domain" description="GGDEF" evidence="3">
    <location>
        <begin position="388"/>
        <end position="521"/>
    </location>
</feature>
<evidence type="ECO:0000313" key="6">
    <source>
        <dbReference type="Proteomes" id="UP000626026"/>
    </source>
</evidence>
<feature type="transmembrane region" description="Helical" evidence="1">
    <location>
        <begin position="208"/>
        <end position="232"/>
    </location>
</feature>
<gene>
    <name evidence="5" type="ORF">IBL26_24940</name>
</gene>
<keyword evidence="6" id="KW-1185">Reference proteome</keyword>
<evidence type="ECO:0000313" key="5">
    <source>
        <dbReference type="EMBL" id="MBC9210096.1"/>
    </source>
</evidence>
<feature type="transmembrane region" description="Helical" evidence="1">
    <location>
        <begin position="110"/>
        <end position="129"/>
    </location>
</feature>
<dbReference type="EMBL" id="JACTVA010000101">
    <property type="protein sequence ID" value="MBC9210096.1"/>
    <property type="molecule type" value="Genomic_DNA"/>
</dbReference>
<dbReference type="InterPro" id="IPR000160">
    <property type="entry name" value="GGDEF_dom"/>
</dbReference>
<feature type="transmembrane region" description="Helical" evidence="1">
    <location>
        <begin position="16"/>
        <end position="35"/>
    </location>
</feature>
<dbReference type="InterPro" id="IPR035919">
    <property type="entry name" value="EAL_sf"/>
</dbReference>
<dbReference type="PROSITE" id="PS50883">
    <property type="entry name" value="EAL"/>
    <property type="match status" value="1"/>
</dbReference>
<dbReference type="Pfam" id="PF00563">
    <property type="entry name" value="EAL"/>
    <property type="match status" value="1"/>
</dbReference>
<protein>
    <submittedName>
        <fullName evidence="5">EAL domain-containing protein</fullName>
    </submittedName>
</protein>
<dbReference type="Proteomes" id="UP000626026">
    <property type="component" value="Unassembled WGS sequence"/>
</dbReference>
<dbReference type="SMART" id="SM00267">
    <property type="entry name" value="GGDEF"/>
    <property type="match status" value="1"/>
</dbReference>
<comment type="caution">
    <text evidence="5">The sequence shown here is derived from an EMBL/GenBank/DDBJ whole genome shotgun (WGS) entry which is preliminary data.</text>
</comment>
<reference evidence="5 6" key="1">
    <citation type="journal article" date="2013" name="Int. J. Syst. Evol. Microbiol.">
        <title>Roseomonas aerophila sp. nov., isolated from air.</title>
        <authorList>
            <person name="Kim S.J."/>
            <person name="Weon H.Y."/>
            <person name="Ahn J.H."/>
            <person name="Hong S.B."/>
            <person name="Seok S.J."/>
            <person name="Whang K.S."/>
            <person name="Kwon S.W."/>
        </authorList>
    </citation>
    <scope>NUCLEOTIDE SEQUENCE [LARGE SCALE GENOMIC DNA]</scope>
    <source>
        <strain evidence="5 6">NBRC 108923</strain>
    </source>
</reference>
<dbReference type="SMART" id="SM00052">
    <property type="entry name" value="EAL"/>
    <property type="match status" value="1"/>
</dbReference>
<dbReference type="InterPro" id="IPR052155">
    <property type="entry name" value="Biofilm_reg_signaling"/>
</dbReference>
<dbReference type="InterPro" id="IPR000014">
    <property type="entry name" value="PAS"/>
</dbReference>
<feature type="domain" description="EAL" evidence="2">
    <location>
        <begin position="529"/>
        <end position="779"/>
    </location>
</feature>
<feature type="domain" description="MHYT" evidence="4">
    <location>
        <begin position="12"/>
        <end position="196"/>
    </location>
</feature>
<keyword evidence="1" id="KW-1133">Transmembrane helix</keyword>
<dbReference type="PROSITE" id="PS50887">
    <property type="entry name" value="GGDEF"/>
    <property type="match status" value="1"/>
</dbReference>
<dbReference type="InterPro" id="IPR005330">
    <property type="entry name" value="MHYT_dom"/>
</dbReference>
<dbReference type="Pfam" id="PF03707">
    <property type="entry name" value="MHYT"/>
    <property type="match status" value="2"/>
</dbReference>
<feature type="transmembrane region" description="Helical" evidence="1">
    <location>
        <begin position="171"/>
        <end position="196"/>
    </location>
</feature>
<dbReference type="Pfam" id="PF13188">
    <property type="entry name" value="PAS_8"/>
    <property type="match status" value="1"/>
</dbReference>
<feature type="transmembrane region" description="Helical" evidence="1">
    <location>
        <begin position="47"/>
        <end position="72"/>
    </location>
</feature>
<dbReference type="PROSITE" id="PS50924">
    <property type="entry name" value="MHYT"/>
    <property type="match status" value="1"/>
</dbReference>
<dbReference type="PANTHER" id="PTHR44757:SF2">
    <property type="entry name" value="BIOFILM ARCHITECTURE MAINTENANCE PROTEIN MBAA"/>
    <property type="match status" value="1"/>
</dbReference>